<name>A0AAV5HX85_9ROSI</name>
<accession>A0AAV5HX85</accession>
<dbReference type="InterPro" id="IPR004873">
    <property type="entry name" value="BURP_dom"/>
</dbReference>
<evidence type="ECO:0000313" key="3">
    <source>
        <dbReference type="EMBL" id="GKU93487.1"/>
    </source>
</evidence>
<evidence type="ECO:0000259" key="2">
    <source>
        <dbReference type="PROSITE" id="PS51277"/>
    </source>
</evidence>
<feature type="chain" id="PRO_5043741789" description="BURP domain-containing protein" evidence="1">
    <location>
        <begin position="20"/>
        <end position="297"/>
    </location>
</feature>
<feature type="signal peptide" evidence="1">
    <location>
        <begin position="1"/>
        <end position="19"/>
    </location>
</feature>
<dbReference type="PANTHER" id="PTHR31236:SF45">
    <property type="entry name" value="BURP DOMAIN-CONTAINING PROTEIN"/>
    <property type="match status" value="1"/>
</dbReference>
<keyword evidence="4" id="KW-1185">Reference proteome</keyword>
<protein>
    <recommendedName>
        <fullName evidence="2">BURP domain-containing protein</fullName>
    </recommendedName>
</protein>
<dbReference type="EMBL" id="BPVZ01000007">
    <property type="protein sequence ID" value="GKU93487.1"/>
    <property type="molecule type" value="Genomic_DNA"/>
</dbReference>
<keyword evidence="1" id="KW-0732">Signal</keyword>
<organism evidence="3 4">
    <name type="scientific">Rubroshorea leprosula</name>
    <dbReference type="NCBI Taxonomy" id="152421"/>
    <lineage>
        <taxon>Eukaryota</taxon>
        <taxon>Viridiplantae</taxon>
        <taxon>Streptophyta</taxon>
        <taxon>Embryophyta</taxon>
        <taxon>Tracheophyta</taxon>
        <taxon>Spermatophyta</taxon>
        <taxon>Magnoliopsida</taxon>
        <taxon>eudicotyledons</taxon>
        <taxon>Gunneridae</taxon>
        <taxon>Pentapetalae</taxon>
        <taxon>rosids</taxon>
        <taxon>malvids</taxon>
        <taxon>Malvales</taxon>
        <taxon>Dipterocarpaceae</taxon>
        <taxon>Rubroshorea</taxon>
    </lineage>
</organism>
<dbReference type="Proteomes" id="UP001054252">
    <property type="component" value="Unassembled WGS sequence"/>
</dbReference>
<evidence type="ECO:0000313" key="4">
    <source>
        <dbReference type="Proteomes" id="UP001054252"/>
    </source>
</evidence>
<sequence length="297" mass="32727">MAYSVLFALFFLTIFTSQAAPHQTTSLSSATHAASSSSIPLVLINLLVQNRSSPQTINQNLKLLPMDEGDEPGKVKYCRAGGQNDSREFFLEENFHPGMDILFPVSAMSAITFAAHAAEKPDISTKELPDILDEFGVNPNSTQAESLNDTLTICKSAPLRTERKLCVTSLEGMVKFVVSILGHHVRLYSSQIQDSSILELKVQSKEFVASNVVACHKLVYPYSLYLCHSFSRTKTYRVPLMGGLWGSKATQIVTCHEDTSDWNPKHIAFQILGVKPGNKTICHTNTIYSLVWGGISI</sequence>
<dbReference type="PANTHER" id="PTHR31236">
    <property type="entry name" value="BURP DOMAIN PROTEIN USPL1-LIKE"/>
    <property type="match status" value="1"/>
</dbReference>
<dbReference type="InterPro" id="IPR044816">
    <property type="entry name" value="BURP"/>
</dbReference>
<dbReference type="SMART" id="SM01045">
    <property type="entry name" value="BURP"/>
    <property type="match status" value="1"/>
</dbReference>
<dbReference type="PROSITE" id="PS51277">
    <property type="entry name" value="BURP"/>
    <property type="match status" value="1"/>
</dbReference>
<proteinExistence type="predicted"/>
<comment type="caution">
    <text evidence="3">The sequence shown here is derived from an EMBL/GenBank/DDBJ whole genome shotgun (WGS) entry which is preliminary data.</text>
</comment>
<gene>
    <name evidence="3" type="ORF">SLEP1_g7079</name>
</gene>
<reference evidence="3 4" key="1">
    <citation type="journal article" date="2021" name="Commun. Biol.">
        <title>The genome of Shorea leprosula (Dipterocarpaceae) highlights the ecological relevance of drought in aseasonal tropical rainforests.</title>
        <authorList>
            <person name="Ng K.K.S."/>
            <person name="Kobayashi M.J."/>
            <person name="Fawcett J.A."/>
            <person name="Hatakeyama M."/>
            <person name="Paape T."/>
            <person name="Ng C.H."/>
            <person name="Ang C.C."/>
            <person name="Tnah L.H."/>
            <person name="Lee C.T."/>
            <person name="Nishiyama T."/>
            <person name="Sese J."/>
            <person name="O'Brien M.J."/>
            <person name="Copetti D."/>
            <person name="Mohd Noor M.I."/>
            <person name="Ong R.C."/>
            <person name="Putra M."/>
            <person name="Sireger I.Z."/>
            <person name="Indrioko S."/>
            <person name="Kosugi Y."/>
            <person name="Izuno A."/>
            <person name="Isagi Y."/>
            <person name="Lee S.L."/>
            <person name="Shimizu K.K."/>
        </authorList>
    </citation>
    <scope>NUCLEOTIDE SEQUENCE [LARGE SCALE GENOMIC DNA]</scope>
    <source>
        <strain evidence="3">214</strain>
    </source>
</reference>
<feature type="domain" description="BURP" evidence="2">
    <location>
        <begin position="89"/>
        <end position="295"/>
    </location>
</feature>
<evidence type="ECO:0000256" key="1">
    <source>
        <dbReference type="SAM" id="SignalP"/>
    </source>
</evidence>
<dbReference type="Pfam" id="PF03181">
    <property type="entry name" value="BURP"/>
    <property type="match status" value="1"/>
</dbReference>
<dbReference type="AlphaFoldDB" id="A0AAV5HX85"/>